<proteinExistence type="predicted"/>
<feature type="transmembrane region" description="Helical" evidence="1">
    <location>
        <begin position="20"/>
        <end position="39"/>
    </location>
</feature>
<dbReference type="EMBL" id="UINC01195500">
    <property type="protein sequence ID" value="SVE12096.1"/>
    <property type="molecule type" value="Genomic_DNA"/>
</dbReference>
<organism evidence="2">
    <name type="scientific">marine metagenome</name>
    <dbReference type="NCBI Taxonomy" id="408172"/>
    <lineage>
        <taxon>unclassified sequences</taxon>
        <taxon>metagenomes</taxon>
        <taxon>ecological metagenomes</taxon>
    </lineage>
</organism>
<evidence type="ECO:0000313" key="2">
    <source>
        <dbReference type="EMBL" id="SVE12096.1"/>
    </source>
</evidence>
<dbReference type="AlphaFoldDB" id="A0A383AVU4"/>
<reference evidence="2" key="1">
    <citation type="submission" date="2018-05" db="EMBL/GenBank/DDBJ databases">
        <authorList>
            <person name="Lanie J.A."/>
            <person name="Ng W.-L."/>
            <person name="Kazmierczak K.M."/>
            <person name="Andrzejewski T.M."/>
            <person name="Davidsen T.M."/>
            <person name="Wayne K.J."/>
            <person name="Tettelin H."/>
            <person name="Glass J.I."/>
            <person name="Rusch D."/>
            <person name="Podicherti R."/>
            <person name="Tsui H.-C.T."/>
            <person name="Winkler M.E."/>
        </authorList>
    </citation>
    <scope>NUCLEOTIDE SEQUENCE</scope>
</reference>
<feature type="transmembrane region" description="Helical" evidence="1">
    <location>
        <begin position="81"/>
        <end position="101"/>
    </location>
</feature>
<feature type="non-terminal residue" evidence="2">
    <location>
        <position position="110"/>
    </location>
</feature>
<evidence type="ECO:0000256" key="1">
    <source>
        <dbReference type="SAM" id="Phobius"/>
    </source>
</evidence>
<gene>
    <name evidence="2" type="ORF">METZ01_LOCUS464950</name>
</gene>
<keyword evidence="1" id="KW-1133">Transmembrane helix</keyword>
<accession>A0A383AVU4</accession>
<keyword evidence="1" id="KW-0472">Membrane</keyword>
<protein>
    <submittedName>
        <fullName evidence="2">Uncharacterized protein</fullName>
    </submittedName>
</protein>
<feature type="transmembrane region" description="Helical" evidence="1">
    <location>
        <begin position="51"/>
        <end position="69"/>
    </location>
</feature>
<keyword evidence="1" id="KW-0812">Transmembrane</keyword>
<sequence length="110" mass="11917">MVQPLIGKFILPWFGGTPGVWTTCLLFFQCVLLAGYAYAHCLNYFLSVRKQVMVHSVLLFLVLITLPITPSDSLKPDGSESPIVAILILLSLTIGLPYLALSATGPLVQA</sequence>
<name>A0A383AVU4_9ZZZZ</name>